<keyword evidence="3" id="KW-1185">Reference proteome</keyword>
<dbReference type="InterPro" id="IPR050662">
    <property type="entry name" value="Sec-metab_biosynth-thioest"/>
</dbReference>
<dbReference type="Proteomes" id="UP000273811">
    <property type="component" value="Unassembled WGS sequence"/>
</dbReference>
<evidence type="ECO:0000313" key="2">
    <source>
        <dbReference type="EMBL" id="RWR12918.1"/>
    </source>
</evidence>
<dbReference type="SMART" id="SM00849">
    <property type="entry name" value="Lactamase_B"/>
    <property type="match status" value="1"/>
</dbReference>
<organism evidence="2 3">
    <name type="scientific">Siminovitchia fortis</name>
    <dbReference type="NCBI Taxonomy" id="254758"/>
    <lineage>
        <taxon>Bacteria</taxon>
        <taxon>Bacillati</taxon>
        <taxon>Bacillota</taxon>
        <taxon>Bacilli</taxon>
        <taxon>Bacillales</taxon>
        <taxon>Bacillaceae</taxon>
        <taxon>Siminovitchia</taxon>
    </lineage>
</organism>
<dbReference type="InterPro" id="IPR001279">
    <property type="entry name" value="Metallo-B-lactamas"/>
</dbReference>
<dbReference type="InterPro" id="IPR036866">
    <property type="entry name" value="RibonucZ/Hydroxyglut_hydro"/>
</dbReference>
<dbReference type="OrthoDB" id="9761531at2"/>
<proteinExistence type="predicted"/>
<sequence>MLIDAGLNNDDCWNALNDTLNKNKFGINDITHMILTHHHIDHAGLVNRVVSANPVPVFAHPLSFPRLKRDPEFIQMRIEFFEELYNEMGCGESGRKQVEHLRRAAEENESQKIECDLKELTPGQFENLKVIEVPGHTPDQIALFLPNKKWLFSGDLLISHISSNALVEPDENGKRIRSLPAHVDSLKKCLSIPMNTVFSGHGILIENPHELIEKRIAGIERKAEKFLRLIEDGYETASDVAQAYYKDTYAKQFSLVMSKVIGHLDYLEERGRIRGEFKEGVLEYRST</sequence>
<accession>A0A443IY26</accession>
<comment type="caution">
    <text evidence="2">The sequence shown here is derived from an EMBL/GenBank/DDBJ whole genome shotgun (WGS) entry which is preliminary data.</text>
</comment>
<dbReference type="Gene3D" id="3.60.15.10">
    <property type="entry name" value="Ribonuclease Z/Hydroxyacylglutathione hydrolase-like"/>
    <property type="match status" value="1"/>
</dbReference>
<evidence type="ECO:0000259" key="1">
    <source>
        <dbReference type="SMART" id="SM00849"/>
    </source>
</evidence>
<dbReference type="SUPFAM" id="SSF56281">
    <property type="entry name" value="Metallo-hydrolase/oxidoreductase"/>
    <property type="match status" value="1"/>
</dbReference>
<dbReference type="EMBL" id="QYTU02000008">
    <property type="protein sequence ID" value="RWR12918.1"/>
    <property type="molecule type" value="Genomic_DNA"/>
</dbReference>
<name>A0A443IY26_9BACI</name>
<reference evidence="2" key="1">
    <citation type="submission" date="2018-12" db="EMBL/GenBank/DDBJ databases">
        <authorList>
            <person name="Sun L."/>
            <person name="Chen Z."/>
        </authorList>
    </citation>
    <scope>NUCLEOTIDE SEQUENCE [LARGE SCALE GENOMIC DNA]</scope>
    <source>
        <strain evidence="2">DSM 16012</strain>
    </source>
</reference>
<gene>
    <name evidence="2" type="ORF">D4N35_005495</name>
</gene>
<evidence type="ECO:0000313" key="3">
    <source>
        <dbReference type="Proteomes" id="UP000273811"/>
    </source>
</evidence>
<protein>
    <submittedName>
        <fullName evidence="2">MBL fold metallo-hydrolase</fullName>
    </submittedName>
</protein>
<feature type="domain" description="Metallo-beta-lactamase" evidence="1">
    <location>
        <begin position="1"/>
        <end position="201"/>
    </location>
</feature>
<dbReference type="AlphaFoldDB" id="A0A443IY26"/>
<dbReference type="Pfam" id="PF00753">
    <property type="entry name" value="Lactamase_B"/>
    <property type="match status" value="1"/>
</dbReference>
<dbReference type="PANTHER" id="PTHR23131">
    <property type="entry name" value="ENDORIBONUCLEASE LACTB2"/>
    <property type="match status" value="1"/>
</dbReference>
<dbReference type="GO" id="GO:0016787">
    <property type="term" value="F:hydrolase activity"/>
    <property type="evidence" value="ECO:0007669"/>
    <property type="project" value="UniProtKB-KW"/>
</dbReference>